<dbReference type="AlphaFoldDB" id="A0A0M0JDA9"/>
<evidence type="ECO:0000313" key="3">
    <source>
        <dbReference type="Proteomes" id="UP000037460"/>
    </source>
</evidence>
<reference evidence="3" key="1">
    <citation type="journal article" date="2015" name="PLoS Genet.">
        <title>Genome Sequence and Transcriptome Analyses of Chrysochromulina tobin: Metabolic Tools for Enhanced Algal Fitness in the Prominent Order Prymnesiales (Haptophyceae).</title>
        <authorList>
            <person name="Hovde B.T."/>
            <person name="Deodato C.R."/>
            <person name="Hunsperger H.M."/>
            <person name="Ryken S.A."/>
            <person name="Yost W."/>
            <person name="Jha R.K."/>
            <person name="Patterson J."/>
            <person name="Monnat R.J. Jr."/>
            <person name="Barlow S.B."/>
            <person name="Starkenburg S.R."/>
            <person name="Cattolico R.A."/>
        </authorList>
    </citation>
    <scope>NUCLEOTIDE SEQUENCE</scope>
    <source>
        <strain evidence="3">CCMP291</strain>
    </source>
</reference>
<keyword evidence="3" id="KW-1185">Reference proteome</keyword>
<dbReference type="EMBL" id="JWZX01003102">
    <property type="protein sequence ID" value="KOO24352.1"/>
    <property type="molecule type" value="Genomic_DNA"/>
</dbReference>
<accession>A0A0M0JDA9</accession>
<comment type="caution">
    <text evidence="2">The sequence shown here is derived from an EMBL/GenBank/DDBJ whole genome shotgun (WGS) entry which is preliminary data.</text>
</comment>
<proteinExistence type="predicted"/>
<evidence type="ECO:0000256" key="1">
    <source>
        <dbReference type="SAM" id="Phobius"/>
    </source>
</evidence>
<evidence type="ECO:0000313" key="2">
    <source>
        <dbReference type="EMBL" id="KOO24352.1"/>
    </source>
</evidence>
<name>A0A0M0JDA9_9EUKA</name>
<protein>
    <submittedName>
        <fullName evidence="2">Uncharacterized protein</fullName>
    </submittedName>
</protein>
<organism evidence="2 3">
    <name type="scientific">Chrysochromulina tobinii</name>
    <dbReference type="NCBI Taxonomy" id="1460289"/>
    <lineage>
        <taxon>Eukaryota</taxon>
        <taxon>Haptista</taxon>
        <taxon>Haptophyta</taxon>
        <taxon>Prymnesiophyceae</taxon>
        <taxon>Prymnesiales</taxon>
        <taxon>Chrysochromulinaceae</taxon>
        <taxon>Chrysochromulina</taxon>
    </lineage>
</organism>
<gene>
    <name evidence="2" type="ORF">Ctob_007083</name>
</gene>
<keyword evidence="1" id="KW-0472">Membrane</keyword>
<keyword evidence="1" id="KW-1133">Transmembrane helix</keyword>
<feature type="transmembrane region" description="Helical" evidence="1">
    <location>
        <begin position="107"/>
        <end position="133"/>
    </location>
</feature>
<dbReference type="Proteomes" id="UP000037460">
    <property type="component" value="Unassembled WGS sequence"/>
</dbReference>
<keyword evidence="1" id="KW-0812">Transmembrane</keyword>
<feature type="transmembrane region" description="Helical" evidence="1">
    <location>
        <begin position="241"/>
        <end position="260"/>
    </location>
</feature>
<sequence length="336" mass="34489">MYHAKLFQPRIAAQVAALGGDRGGDRGGEKGTDEMLTLLSRAMAARGAADVEALRTLARLVGVSGGGGDSLPLNMGNATALVKAAVDAALSQLPGGELSAEARRQSVLVATSVAVVLCEVVQFVLVTLGAWLVGGGVGAASEGVIPLHAAASVALGSRQITRPVRLGVQVWVAQRVYRQVASLPRRRRSEYLVSMRRIGLMGAAALALTAVALVQLDLALTRPQNAAVSSMLGALHLRRQGMPPLAFMTGAFVRLLAALLRVLGAPTPDPMAFAKGAADACHLVLCGAGAALDGVAALAEAARTVKPLRALLDLTETDAWAVDTLKAAVSPRKLAA</sequence>
<feature type="transmembrane region" description="Helical" evidence="1">
    <location>
        <begin position="198"/>
        <end position="220"/>
    </location>
</feature>